<evidence type="ECO:0000256" key="2">
    <source>
        <dbReference type="ARBA" id="ARBA00022729"/>
    </source>
</evidence>
<keyword evidence="3" id="KW-0472">Membrane</keyword>
<sequence>MRRSKAGGSLKKLRLLLAATVALSVVLSGCSSGEADKSSTAAEDKGGSLKVEIFDRGNTPQGYTITDSYLTRYAKENFGKPNNIDLTYVPVQRSEEVTKLNVLMASGGDVPDIVFTYDSGTFERYAEQGGLTDLTPLLDEYGPNLKKFLGEDTLSYGQVEGKQFAIPGKRTILGKYSSFIRQDWLDTLKMPVPQTTDELYNTLKAFKEKDPGKTGGKAVPMGMTMEPGQYDPLLWSFVKPVTDEQKYTLTQKLGSRDYPTLLPGFKDGVRFLNKLYNENLISKDFGLDKDKKQLTQDIQSGNTGFFSDDYDNIFYNDAAYSNLLANQPKAKLTPIDPYTNSESKHAKPEFASNGLYIMVPKSSEHAIEAIKYLDWMSSEKVLRDMQNGVEGENYTLKDGIPVAKENPTQEAQDRIYNQGDVVIIANGKIAGDDNKNKEAFIMAMPPQFQEDVRKAMDISNTDTVPPVKFDHPIKSESKYSNSLLDKFDEMVVKSVMAPPAQFDAVYDASLKDYMVSGGQAILDERTEAYKAMTGK</sequence>
<dbReference type="Pfam" id="PF01547">
    <property type="entry name" value="SBP_bac_1"/>
    <property type="match status" value="1"/>
</dbReference>
<keyword evidence="4" id="KW-0564">Palmitate</keyword>
<dbReference type="PANTHER" id="PTHR43649">
    <property type="entry name" value="ARABINOSE-BINDING PROTEIN-RELATED"/>
    <property type="match status" value="1"/>
</dbReference>
<dbReference type="PROSITE" id="PS51257">
    <property type="entry name" value="PROKAR_LIPOPROTEIN"/>
    <property type="match status" value="1"/>
</dbReference>
<keyword evidence="2 6" id="KW-0732">Signal</keyword>
<dbReference type="KEGG" id="pkb:B4V02_15885"/>
<dbReference type="RefSeq" id="WP_094155531.1">
    <property type="nucleotide sequence ID" value="NZ_CP020028.1"/>
</dbReference>
<dbReference type="SUPFAM" id="SSF53850">
    <property type="entry name" value="Periplasmic binding protein-like II"/>
    <property type="match status" value="1"/>
</dbReference>
<dbReference type="Gene3D" id="3.40.190.10">
    <property type="entry name" value="Periplasmic binding protein-like II"/>
    <property type="match status" value="2"/>
</dbReference>
<protein>
    <submittedName>
        <fullName evidence="7">ABC transporter substrate-binding protein</fullName>
    </submittedName>
</protein>
<dbReference type="InterPro" id="IPR006059">
    <property type="entry name" value="SBP"/>
</dbReference>
<evidence type="ECO:0000256" key="4">
    <source>
        <dbReference type="ARBA" id="ARBA00023139"/>
    </source>
</evidence>
<evidence type="ECO:0000313" key="7">
    <source>
        <dbReference type="EMBL" id="ASR48070.1"/>
    </source>
</evidence>
<keyword evidence="8" id="KW-1185">Reference proteome</keyword>
<dbReference type="EMBL" id="CP020028">
    <property type="protein sequence ID" value="ASR48070.1"/>
    <property type="molecule type" value="Genomic_DNA"/>
</dbReference>
<dbReference type="PANTHER" id="PTHR43649:SF33">
    <property type="entry name" value="POLYGALACTURONAN_RHAMNOGALACTURONAN-BINDING PROTEIN YTCQ"/>
    <property type="match status" value="1"/>
</dbReference>
<keyword evidence="1" id="KW-1003">Cell membrane</keyword>
<keyword evidence="5" id="KW-0449">Lipoprotein</keyword>
<reference evidence="7 8" key="1">
    <citation type="submission" date="2017-03" db="EMBL/GenBank/DDBJ databases">
        <title>Complete genome sequence of Paenibacillus Kribbensis producing bioflocculants.</title>
        <authorList>
            <person name="Lee H.-G."/>
            <person name="Oh H.-M."/>
        </authorList>
    </citation>
    <scope>NUCLEOTIDE SEQUENCE [LARGE SCALE GENOMIC DNA]</scope>
    <source>
        <strain evidence="7 8">AM49</strain>
    </source>
</reference>
<feature type="chain" id="PRO_5038554429" evidence="6">
    <location>
        <begin position="25"/>
        <end position="535"/>
    </location>
</feature>
<organism evidence="7 8">
    <name type="scientific">Paenibacillus kribbensis</name>
    <dbReference type="NCBI Taxonomy" id="172713"/>
    <lineage>
        <taxon>Bacteria</taxon>
        <taxon>Bacillati</taxon>
        <taxon>Bacillota</taxon>
        <taxon>Bacilli</taxon>
        <taxon>Bacillales</taxon>
        <taxon>Paenibacillaceae</taxon>
        <taxon>Paenibacillus</taxon>
    </lineage>
</organism>
<feature type="signal peptide" evidence="6">
    <location>
        <begin position="1"/>
        <end position="24"/>
    </location>
</feature>
<evidence type="ECO:0000256" key="1">
    <source>
        <dbReference type="ARBA" id="ARBA00022475"/>
    </source>
</evidence>
<gene>
    <name evidence="7" type="ORF">B4V02_15885</name>
</gene>
<dbReference type="OrthoDB" id="2492023at2"/>
<proteinExistence type="predicted"/>
<dbReference type="Proteomes" id="UP000214666">
    <property type="component" value="Chromosome"/>
</dbReference>
<evidence type="ECO:0000313" key="8">
    <source>
        <dbReference type="Proteomes" id="UP000214666"/>
    </source>
</evidence>
<dbReference type="InterPro" id="IPR050490">
    <property type="entry name" value="Bact_solute-bd_prot1"/>
</dbReference>
<evidence type="ECO:0000256" key="3">
    <source>
        <dbReference type="ARBA" id="ARBA00023136"/>
    </source>
</evidence>
<name>A0A222WNF3_9BACL</name>
<evidence type="ECO:0000256" key="5">
    <source>
        <dbReference type="ARBA" id="ARBA00023288"/>
    </source>
</evidence>
<dbReference type="STRING" id="172713.GCA_001705305_01937"/>
<evidence type="ECO:0000256" key="6">
    <source>
        <dbReference type="SAM" id="SignalP"/>
    </source>
</evidence>
<dbReference type="AlphaFoldDB" id="A0A222WNF3"/>
<accession>A0A222WNF3</accession>